<dbReference type="AlphaFoldDB" id="A0A8T2IJI5"/>
<dbReference type="GO" id="GO:0004930">
    <property type="term" value="F:G protein-coupled receptor activity"/>
    <property type="evidence" value="ECO:0007669"/>
    <property type="project" value="UniProtKB-KW"/>
</dbReference>
<organism evidence="16 17">
    <name type="scientific">Hymenochirus boettgeri</name>
    <name type="common">Congo dwarf clawed frog</name>
    <dbReference type="NCBI Taxonomy" id="247094"/>
    <lineage>
        <taxon>Eukaryota</taxon>
        <taxon>Metazoa</taxon>
        <taxon>Chordata</taxon>
        <taxon>Craniata</taxon>
        <taxon>Vertebrata</taxon>
        <taxon>Euteleostomi</taxon>
        <taxon>Amphibia</taxon>
        <taxon>Batrachia</taxon>
        <taxon>Anura</taxon>
        <taxon>Pipoidea</taxon>
        <taxon>Pipidae</taxon>
        <taxon>Pipinae</taxon>
        <taxon>Hymenochirus</taxon>
    </lineage>
</organism>
<gene>
    <name evidence="16" type="ORF">GDO86_018429</name>
</gene>
<evidence type="ECO:0000256" key="10">
    <source>
        <dbReference type="ARBA" id="ARBA00023170"/>
    </source>
</evidence>
<evidence type="ECO:0000256" key="5">
    <source>
        <dbReference type="ARBA" id="ARBA00022725"/>
    </source>
</evidence>
<accession>A0A8T2IJI5</accession>
<keyword evidence="6 14" id="KW-1133">Transmembrane helix</keyword>
<evidence type="ECO:0000256" key="8">
    <source>
        <dbReference type="ARBA" id="ARBA00023136"/>
    </source>
</evidence>
<evidence type="ECO:0000256" key="9">
    <source>
        <dbReference type="ARBA" id="ARBA00023157"/>
    </source>
</evidence>
<evidence type="ECO:0000256" key="14">
    <source>
        <dbReference type="RuleBase" id="RU363047"/>
    </source>
</evidence>
<keyword evidence="5 14" id="KW-0552">Olfaction</keyword>
<dbReference type="Gene3D" id="1.20.1070.10">
    <property type="entry name" value="Rhodopsin 7-helix transmembrane proteins"/>
    <property type="match status" value="1"/>
</dbReference>
<feature type="transmembrane region" description="Helical" evidence="14">
    <location>
        <begin position="270"/>
        <end position="289"/>
    </location>
</feature>
<dbReference type="Proteomes" id="UP000812440">
    <property type="component" value="Unassembled WGS sequence"/>
</dbReference>
<evidence type="ECO:0000256" key="6">
    <source>
        <dbReference type="ARBA" id="ARBA00022989"/>
    </source>
</evidence>
<evidence type="ECO:0000256" key="4">
    <source>
        <dbReference type="ARBA" id="ARBA00022692"/>
    </source>
</evidence>
<evidence type="ECO:0000256" key="1">
    <source>
        <dbReference type="ARBA" id="ARBA00004651"/>
    </source>
</evidence>
<dbReference type="PRINTS" id="PR00237">
    <property type="entry name" value="GPCRRHODOPSN"/>
</dbReference>
<dbReference type="OrthoDB" id="10388698at2759"/>
<evidence type="ECO:0000256" key="12">
    <source>
        <dbReference type="ARBA" id="ARBA00023224"/>
    </source>
</evidence>
<keyword evidence="9" id="KW-1015">Disulfide bond</keyword>
<keyword evidence="4 13" id="KW-0812">Transmembrane</keyword>
<keyword evidence="3 14" id="KW-0716">Sensory transduction</keyword>
<name>A0A8T2IJI5_9PIPI</name>
<dbReference type="InterPro" id="IPR017452">
    <property type="entry name" value="GPCR_Rhodpsn_7TM"/>
</dbReference>
<feature type="transmembrane region" description="Helical" evidence="14">
    <location>
        <begin position="146"/>
        <end position="171"/>
    </location>
</feature>
<feature type="transmembrane region" description="Helical" evidence="14">
    <location>
        <begin position="90"/>
        <end position="114"/>
    </location>
</feature>
<dbReference type="InterPro" id="IPR000725">
    <property type="entry name" value="Olfact_rcpt"/>
</dbReference>
<dbReference type="PRINTS" id="PR00245">
    <property type="entry name" value="OLFACTORYR"/>
</dbReference>
<proteinExistence type="inferred from homology"/>
<dbReference type="GO" id="GO:0004984">
    <property type="term" value="F:olfactory receptor activity"/>
    <property type="evidence" value="ECO:0007669"/>
    <property type="project" value="InterPro"/>
</dbReference>
<dbReference type="Pfam" id="PF13853">
    <property type="entry name" value="7tm_4"/>
    <property type="match status" value="1"/>
</dbReference>
<dbReference type="FunFam" id="1.20.1070.10:FF:000010">
    <property type="entry name" value="Olfactory receptor"/>
    <property type="match status" value="1"/>
</dbReference>
<feature type="transmembrane region" description="Helical" evidence="14">
    <location>
        <begin position="191"/>
        <end position="218"/>
    </location>
</feature>
<dbReference type="PROSITE" id="PS00237">
    <property type="entry name" value="G_PROTEIN_RECEP_F1_1"/>
    <property type="match status" value="1"/>
</dbReference>
<evidence type="ECO:0000256" key="7">
    <source>
        <dbReference type="ARBA" id="ARBA00023040"/>
    </source>
</evidence>
<dbReference type="SUPFAM" id="SSF81321">
    <property type="entry name" value="Family A G protein-coupled receptor-like"/>
    <property type="match status" value="1"/>
</dbReference>
<keyword evidence="10 13" id="KW-0675">Receptor</keyword>
<comment type="subcellular location">
    <subcellularLocation>
        <location evidence="1 14">Cell membrane</location>
        <topology evidence="1 14">Multi-pass membrane protein</topology>
    </subcellularLocation>
</comment>
<evidence type="ECO:0000256" key="11">
    <source>
        <dbReference type="ARBA" id="ARBA00023180"/>
    </source>
</evidence>
<feature type="domain" description="G-protein coupled receptors family 1 profile" evidence="15">
    <location>
        <begin position="36"/>
        <end position="287"/>
    </location>
</feature>
<evidence type="ECO:0000256" key="3">
    <source>
        <dbReference type="ARBA" id="ARBA00022606"/>
    </source>
</evidence>
<feature type="transmembrane region" description="Helical" evidence="14">
    <location>
        <begin position="239"/>
        <end position="258"/>
    </location>
</feature>
<protein>
    <recommendedName>
        <fullName evidence="14">Olfactory receptor</fullName>
    </recommendedName>
</protein>
<reference evidence="16" key="1">
    <citation type="thesis" date="2020" institute="ProQuest LLC" country="789 East Eisenhower Parkway, Ann Arbor, MI, USA">
        <title>Comparative Genomics and Chromosome Evolution.</title>
        <authorList>
            <person name="Mudd A.B."/>
        </authorList>
    </citation>
    <scope>NUCLEOTIDE SEQUENCE</scope>
    <source>
        <strain evidence="16">Female2</strain>
        <tissue evidence="16">Blood</tissue>
    </source>
</reference>
<dbReference type="PANTHER" id="PTHR24242">
    <property type="entry name" value="G-PROTEIN COUPLED RECEPTOR"/>
    <property type="match status" value="1"/>
</dbReference>
<comment type="similarity">
    <text evidence="13">Belongs to the G-protein coupled receptor 1 family.</text>
</comment>
<feature type="non-terminal residue" evidence="16">
    <location>
        <position position="301"/>
    </location>
</feature>
<dbReference type="EMBL" id="JAACNH010000024">
    <property type="protein sequence ID" value="KAG8431973.1"/>
    <property type="molecule type" value="Genomic_DNA"/>
</dbReference>
<keyword evidence="7 13" id="KW-0297">G-protein coupled receptor</keyword>
<evidence type="ECO:0000259" key="15">
    <source>
        <dbReference type="PROSITE" id="PS50262"/>
    </source>
</evidence>
<dbReference type="InterPro" id="IPR000276">
    <property type="entry name" value="GPCR_Rhodpsn"/>
</dbReference>
<feature type="transmembrane region" description="Helical" evidence="14">
    <location>
        <begin position="21"/>
        <end position="45"/>
    </location>
</feature>
<keyword evidence="11" id="KW-0325">Glycoprotein</keyword>
<comment type="caution">
    <text evidence="16">The sequence shown here is derived from an EMBL/GenBank/DDBJ whole genome shotgun (WGS) entry which is preliminary data.</text>
</comment>
<sequence>MTRITEFHLVGFNVPHSMKNLLVFMFLSLYSGTLGGNLMIIGVYVGSENLRSPMYFFLSHLSTCDIFLSTSVVPVLLCTLISNGKTYTMTVVGCVVQYVASSSFPAVECFLLTVMSYDRYLAICNPLHYIYIMSSTLCLKLVTLAWLIGFLISLSVMTLISVLGFCGQGYIDYVYCDFMPLIEASCSDTFYLELFAIVLTLPVVVFPFIFIISTYVLIFQTILRISSDTRRTKAFSTCSSHLTVVCTYYGILIAKYAVPVGEQSLSMSKMISVLYTAVTPLLNPVIYSLRNQEIRKCLNKV</sequence>
<dbReference type="PROSITE" id="PS50262">
    <property type="entry name" value="G_PROTEIN_RECEP_F1_2"/>
    <property type="match status" value="1"/>
</dbReference>
<feature type="transmembrane region" description="Helical" evidence="14">
    <location>
        <begin position="57"/>
        <end position="78"/>
    </location>
</feature>
<evidence type="ECO:0000313" key="16">
    <source>
        <dbReference type="EMBL" id="KAG8431973.1"/>
    </source>
</evidence>
<keyword evidence="12 13" id="KW-0807">Transducer</keyword>
<evidence type="ECO:0000256" key="2">
    <source>
        <dbReference type="ARBA" id="ARBA00022475"/>
    </source>
</evidence>
<evidence type="ECO:0000256" key="13">
    <source>
        <dbReference type="RuleBase" id="RU000688"/>
    </source>
</evidence>
<dbReference type="InterPro" id="IPR050939">
    <property type="entry name" value="Olfactory_GPCR1"/>
</dbReference>
<keyword evidence="2 14" id="KW-1003">Cell membrane</keyword>
<keyword evidence="8 14" id="KW-0472">Membrane</keyword>
<evidence type="ECO:0000313" key="17">
    <source>
        <dbReference type="Proteomes" id="UP000812440"/>
    </source>
</evidence>
<keyword evidence="17" id="KW-1185">Reference proteome</keyword>
<dbReference type="PANTHER" id="PTHR24242:SF409">
    <property type="entry name" value="OLFACTORY RECEPTOR"/>
    <property type="match status" value="1"/>
</dbReference>
<dbReference type="GO" id="GO:0005886">
    <property type="term" value="C:plasma membrane"/>
    <property type="evidence" value="ECO:0007669"/>
    <property type="project" value="UniProtKB-SubCell"/>
</dbReference>